<keyword evidence="4" id="KW-0472">Membrane</keyword>
<keyword evidence="4" id="KW-0812">Transmembrane</keyword>
<dbReference type="OrthoDB" id="3687641at2759"/>
<dbReference type="STRING" id="1328759.A0A5C2RSA2"/>
<dbReference type="Proteomes" id="UP000313359">
    <property type="component" value="Unassembled WGS sequence"/>
</dbReference>
<dbReference type="GO" id="GO:0016491">
    <property type="term" value="F:oxidoreductase activity"/>
    <property type="evidence" value="ECO:0007669"/>
    <property type="project" value="UniProtKB-KW"/>
</dbReference>
<keyword evidence="6" id="KW-1185">Reference proteome</keyword>
<evidence type="ECO:0000256" key="2">
    <source>
        <dbReference type="ARBA" id="ARBA00023002"/>
    </source>
</evidence>
<organism evidence="5 6">
    <name type="scientific">Lentinus tigrinus ALCF2SS1-6</name>
    <dbReference type="NCBI Taxonomy" id="1328759"/>
    <lineage>
        <taxon>Eukaryota</taxon>
        <taxon>Fungi</taxon>
        <taxon>Dikarya</taxon>
        <taxon>Basidiomycota</taxon>
        <taxon>Agaricomycotina</taxon>
        <taxon>Agaricomycetes</taxon>
        <taxon>Polyporales</taxon>
        <taxon>Polyporaceae</taxon>
        <taxon>Lentinus</taxon>
    </lineage>
</organism>
<evidence type="ECO:0000313" key="5">
    <source>
        <dbReference type="EMBL" id="RPD54568.1"/>
    </source>
</evidence>
<evidence type="ECO:0000256" key="4">
    <source>
        <dbReference type="SAM" id="Phobius"/>
    </source>
</evidence>
<feature type="transmembrane region" description="Helical" evidence="4">
    <location>
        <begin position="20"/>
        <end position="39"/>
    </location>
</feature>
<comment type="similarity">
    <text evidence="3">Belongs to the ustYa family.</text>
</comment>
<evidence type="ECO:0000313" key="6">
    <source>
        <dbReference type="Proteomes" id="UP000313359"/>
    </source>
</evidence>
<keyword evidence="2" id="KW-0560">Oxidoreductase</keyword>
<dbReference type="PANTHER" id="PTHR33365:SF11">
    <property type="entry name" value="TAT PATHWAY SIGNAL SEQUENCE"/>
    <property type="match status" value="1"/>
</dbReference>
<reference evidence="5" key="1">
    <citation type="journal article" date="2018" name="Genome Biol. Evol.">
        <title>Genomics and development of Lentinus tigrinus, a white-rot wood-decaying mushroom with dimorphic fruiting bodies.</title>
        <authorList>
            <person name="Wu B."/>
            <person name="Xu Z."/>
            <person name="Knudson A."/>
            <person name="Carlson A."/>
            <person name="Chen N."/>
            <person name="Kovaka S."/>
            <person name="LaButti K."/>
            <person name="Lipzen A."/>
            <person name="Pennachio C."/>
            <person name="Riley R."/>
            <person name="Schakwitz W."/>
            <person name="Umezawa K."/>
            <person name="Ohm R.A."/>
            <person name="Grigoriev I.V."/>
            <person name="Nagy L.G."/>
            <person name="Gibbons J."/>
            <person name="Hibbett D."/>
        </authorList>
    </citation>
    <scope>NUCLEOTIDE SEQUENCE [LARGE SCALE GENOMIC DNA]</scope>
    <source>
        <strain evidence="5">ALCF2SS1-6</strain>
    </source>
</reference>
<proteinExistence type="inferred from homology"/>
<dbReference type="Pfam" id="PF11807">
    <property type="entry name" value="UstYa"/>
    <property type="match status" value="1"/>
</dbReference>
<dbReference type="EMBL" id="ML122304">
    <property type="protein sequence ID" value="RPD54568.1"/>
    <property type="molecule type" value="Genomic_DNA"/>
</dbReference>
<name>A0A5C2RSA2_9APHY</name>
<dbReference type="GO" id="GO:0043386">
    <property type="term" value="P:mycotoxin biosynthetic process"/>
    <property type="evidence" value="ECO:0007669"/>
    <property type="project" value="InterPro"/>
</dbReference>
<protein>
    <recommendedName>
        <fullName evidence="7">Oxidase ustYa</fullName>
    </recommendedName>
</protein>
<accession>A0A5C2RSA2</accession>
<evidence type="ECO:0008006" key="7">
    <source>
        <dbReference type="Google" id="ProtNLM"/>
    </source>
</evidence>
<gene>
    <name evidence="5" type="ORF">L227DRAFT_639805</name>
</gene>
<dbReference type="InterPro" id="IPR021765">
    <property type="entry name" value="UstYa-like"/>
</dbReference>
<sequence>MCYFSSRRANQPTTMSRVLAYSLLAALTAINILLNISLIEDIRAILARRPPPLSSYTYLEDDVPEYFPLINPRPHVVMSIEESVRYGIDEPQSYLEWLWTSTADDQGNLHLGPNHRFGVPSLTHQRHCLRSLRTVLAEVDRLEGVDLHHTEHCLSYLREHTLCAADITLEPGDAFARNFTAERVVQDRPCMDVEAFYASMWDQWTRWLSFKGGVPSSPP</sequence>
<keyword evidence="4" id="KW-1133">Transmembrane helix</keyword>
<comment type="pathway">
    <text evidence="1">Mycotoxin biosynthesis.</text>
</comment>
<evidence type="ECO:0000256" key="1">
    <source>
        <dbReference type="ARBA" id="ARBA00004685"/>
    </source>
</evidence>
<dbReference type="AlphaFoldDB" id="A0A5C2RSA2"/>
<dbReference type="PANTHER" id="PTHR33365">
    <property type="entry name" value="YALI0B05434P"/>
    <property type="match status" value="1"/>
</dbReference>
<evidence type="ECO:0000256" key="3">
    <source>
        <dbReference type="ARBA" id="ARBA00035112"/>
    </source>
</evidence>